<organism evidence="2 3">
    <name type="scientific">Cellulomonas persica</name>
    <dbReference type="NCBI Taxonomy" id="76861"/>
    <lineage>
        <taxon>Bacteria</taxon>
        <taxon>Bacillati</taxon>
        <taxon>Actinomycetota</taxon>
        <taxon>Actinomycetes</taxon>
        <taxon>Micrococcales</taxon>
        <taxon>Cellulomonadaceae</taxon>
        <taxon>Cellulomonas</taxon>
    </lineage>
</organism>
<name>A0A510UVS2_9CELL</name>
<dbReference type="Proteomes" id="UP000321386">
    <property type="component" value="Unassembled WGS sequence"/>
</dbReference>
<reference evidence="2 3" key="1">
    <citation type="submission" date="2019-07" db="EMBL/GenBank/DDBJ databases">
        <title>Whole genome shotgun sequence of Cellulomonas persica NBRC 101101.</title>
        <authorList>
            <person name="Hosoyama A."/>
            <person name="Uohara A."/>
            <person name="Ohji S."/>
            <person name="Ichikawa N."/>
        </authorList>
    </citation>
    <scope>NUCLEOTIDE SEQUENCE [LARGE SCALE GENOMIC DNA]</scope>
    <source>
        <strain evidence="2 3">NBRC 101101</strain>
    </source>
</reference>
<dbReference type="InterPro" id="IPR051207">
    <property type="entry name" value="ComplexI_NDUFA9_subunit"/>
</dbReference>
<dbReference type="PANTHER" id="PTHR12126:SF11">
    <property type="entry name" value="NADH DEHYDROGENASE [UBIQUINONE] 1 ALPHA SUBCOMPLEX SUBUNIT 9, MITOCHONDRIAL"/>
    <property type="match status" value="1"/>
</dbReference>
<evidence type="ECO:0000313" key="2">
    <source>
        <dbReference type="EMBL" id="GEK18793.1"/>
    </source>
</evidence>
<feature type="domain" description="NAD(P)-binding" evidence="1">
    <location>
        <begin position="11"/>
        <end position="141"/>
    </location>
</feature>
<accession>A0A510UVS2</accession>
<protein>
    <submittedName>
        <fullName evidence="2">Nucleotide-diphosphate-sugar epimerase</fullName>
    </submittedName>
</protein>
<dbReference type="Pfam" id="PF13460">
    <property type="entry name" value="NAD_binding_10"/>
    <property type="match status" value="1"/>
</dbReference>
<dbReference type="InterPro" id="IPR016040">
    <property type="entry name" value="NAD(P)-bd_dom"/>
</dbReference>
<dbReference type="GO" id="GO:0044877">
    <property type="term" value="F:protein-containing complex binding"/>
    <property type="evidence" value="ECO:0007669"/>
    <property type="project" value="TreeGrafter"/>
</dbReference>
<dbReference type="RefSeq" id="WP_146807169.1">
    <property type="nucleotide sequence ID" value="NZ_BJUA01000012.1"/>
</dbReference>
<dbReference type="SUPFAM" id="SSF51735">
    <property type="entry name" value="NAD(P)-binding Rossmann-fold domains"/>
    <property type="match status" value="1"/>
</dbReference>
<dbReference type="OrthoDB" id="9771302at2"/>
<keyword evidence="3" id="KW-1185">Reference proteome</keyword>
<dbReference type="PANTHER" id="PTHR12126">
    <property type="entry name" value="NADH-UBIQUINONE OXIDOREDUCTASE 39 KDA SUBUNIT-RELATED"/>
    <property type="match status" value="1"/>
</dbReference>
<sequence length="258" mass="27508">MADDAPVLVTGGTGTLGSRVVAELVRRGRTVRMLSRRPGAGAAGVEHVVGNLVTGEGIDDALAGVAVVVHCASEPRKPERDVEAAARLLISARRAGVEHLVYISIVGVDAIPYSYYRAKRQVEELIEAGEVPWTILRTTQFHPFVSLLLDRMTLGPVTFLPSGTSLQPVDVDEVAARLVDLVEAGPSGRVEDMGGPQVLTADEVVASLEQATGRRRRTVHVRLPGRSFAAFRAGHQLTPQHATGRRTFAEAVARSSDG</sequence>
<evidence type="ECO:0000259" key="1">
    <source>
        <dbReference type="Pfam" id="PF13460"/>
    </source>
</evidence>
<gene>
    <name evidence="2" type="ORF">CPE01_25260</name>
</gene>
<dbReference type="AlphaFoldDB" id="A0A510UVS2"/>
<proteinExistence type="predicted"/>
<evidence type="ECO:0000313" key="3">
    <source>
        <dbReference type="Proteomes" id="UP000321386"/>
    </source>
</evidence>
<dbReference type="InterPro" id="IPR036291">
    <property type="entry name" value="NAD(P)-bd_dom_sf"/>
</dbReference>
<comment type="caution">
    <text evidence="2">The sequence shown here is derived from an EMBL/GenBank/DDBJ whole genome shotgun (WGS) entry which is preliminary data.</text>
</comment>
<dbReference type="EMBL" id="BJUA01000012">
    <property type="protein sequence ID" value="GEK18793.1"/>
    <property type="molecule type" value="Genomic_DNA"/>
</dbReference>
<dbReference type="Gene3D" id="3.40.50.720">
    <property type="entry name" value="NAD(P)-binding Rossmann-like Domain"/>
    <property type="match status" value="1"/>
</dbReference>